<feature type="non-terminal residue" evidence="1">
    <location>
        <position position="129"/>
    </location>
</feature>
<evidence type="ECO:0008006" key="2">
    <source>
        <dbReference type="Google" id="ProtNLM"/>
    </source>
</evidence>
<evidence type="ECO:0000313" key="1">
    <source>
        <dbReference type="EMBL" id="SVD92476.1"/>
    </source>
</evidence>
<sequence>METAKMRNSVTMVLLMMMSTFAVIEFPQAEASEVVLTDAIQIVNGGSASDKMVAADADSMGNVHFVWSRNTQHLWYQMHDPRGEVLIAETQISNPGAHRAWHPDIIIDGDDNAHITWADKSSQWTILYT</sequence>
<name>A0A382ZAE0_9ZZZZ</name>
<dbReference type="AlphaFoldDB" id="A0A382ZAE0"/>
<protein>
    <recommendedName>
        <fullName evidence="2">Dipeptidylpeptidase IV N-terminal domain-containing protein</fullName>
    </recommendedName>
</protein>
<organism evidence="1">
    <name type="scientific">marine metagenome</name>
    <dbReference type="NCBI Taxonomy" id="408172"/>
    <lineage>
        <taxon>unclassified sequences</taxon>
        <taxon>metagenomes</taxon>
        <taxon>ecological metagenomes</taxon>
    </lineage>
</organism>
<accession>A0A382ZAE0</accession>
<gene>
    <name evidence="1" type="ORF">METZ01_LOCUS445330</name>
</gene>
<reference evidence="1" key="1">
    <citation type="submission" date="2018-05" db="EMBL/GenBank/DDBJ databases">
        <authorList>
            <person name="Lanie J.A."/>
            <person name="Ng W.-L."/>
            <person name="Kazmierczak K.M."/>
            <person name="Andrzejewski T.M."/>
            <person name="Davidsen T.M."/>
            <person name="Wayne K.J."/>
            <person name="Tettelin H."/>
            <person name="Glass J.I."/>
            <person name="Rusch D."/>
            <person name="Podicherti R."/>
            <person name="Tsui H.-C.T."/>
            <person name="Winkler M.E."/>
        </authorList>
    </citation>
    <scope>NUCLEOTIDE SEQUENCE</scope>
</reference>
<proteinExistence type="predicted"/>
<dbReference type="EMBL" id="UINC01182328">
    <property type="protein sequence ID" value="SVD92476.1"/>
    <property type="molecule type" value="Genomic_DNA"/>
</dbReference>